<comment type="caution">
    <text evidence="1">The sequence shown here is derived from an EMBL/GenBank/DDBJ whole genome shotgun (WGS) entry which is preliminary data.</text>
</comment>
<gene>
    <name evidence="1" type="ORF">CSUB01_11781</name>
</gene>
<dbReference type="HOGENOM" id="CLU_831584_0_0_1"/>
<organism evidence="1 2">
    <name type="scientific">Colletotrichum sublineola</name>
    <name type="common">Sorghum anthracnose fungus</name>
    <dbReference type="NCBI Taxonomy" id="1173701"/>
    <lineage>
        <taxon>Eukaryota</taxon>
        <taxon>Fungi</taxon>
        <taxon>Dikarya</taxon>
        <taxon>Ascomycota</taxon>
        <taxon>Pezizomycotina</taxon>
        <taxon>Sordariomycetes</taxon>
        <taxon>Hypocreomycetidae</taxon>
        <taxon>Glomerellales</taxon>
        <taxon>Glomerellaceae</taxon>
        <taxon>Colletotrichum</taxon>
        <taxon>Colletotrichum graminicola species complex</taxon>
    </lineage>
</organism>
<dbReference type="Proteomes" id="UP000027238">
    <property type="component" value="Unassembled WGS sequence"/>
</dbReference>
<evidence type="ECO:0000313" key="2">
    <source>
        <dbReference type="Proteomes" id="UP000027238"/>
    </source>
</evidence>
<keyword evidence="2" id="KW-1185">Reference proteome</keyword>
<dbReference type="AlphaFoldDB" id="A0A066XTG7"/>
<evidence type="ECO:0000313" key="1">
    <source>
        <dbReference type="EMBL" id="KDN69046.1"/>
    </source>
</evidence>
<name>A0A066XTG7_COLSU</name>
<proteinExistence type="predicted"/>
<dbReference type="EMBL" id="JMSE01000570">
    <property type="protein sequence ID" value="KDN69046.1"/>
    <property type="molecule type" value="Genomic_DNA"/>
</dbReference>
<reference evidence="2" key="1">
    <citation type="journal article" date="2014" name="Genome Announc.">
        <title>Draft genome sequence of Colletotrichum sublineola, a destructive pathogen of cultivated sorghum.</title>
        <authorList>
            <person name="Baroncelli R."/>
            <person name="Sanz-Martin J.M."/>
            <person name="Rech G.E."/>
            <person name="Sukno S.A."/>
            <person name="Thon M.R."/>
        </authorList>
    </citation>
    <scope>NUCLEOTIDE SEQUENCE [LARGE SCALE GENOMIC DNA]</scope>
    <source>
        <strain evidence="2">TX430BB</strain>
    </source>
</reference>
<sequence>MSAIESFHGASSPVMPRFLEDSIAHELQSMLGADQVEVKVMEHVERKFEDEIRLHNAQGAVLVYVHRLFKEKASSFHPQPVGNMKLSTRDEQVIESAADRAVKNAAYDYVLAGVDMDHTKVVDTVYMQYLASDFESRWALAKSSLYSLVIKAEQDARQSVLAMRPDDFDALRHYIRHYMPDLLHGLETRLVEGIYDKLCLQWHTETLGESGGETRVTTHKERLRDTRGEAMRATETSHSSDLVDQKHTTSIFTLAVRYSQNTDLGTTSQPRSLSLFPPSKTLLSRFDTSIRIHNSCRESAVGQLRELLRRRASSQRQFLRGNFVPYTQTHSDNL</sequence>
<protein>
    <submittedName>
        <fullName evidence="1">Uncharacterized protein</fullName>
    </submittedName>
</protein>
<accession>A0A066XTG7</accession>